<evidence type="ECO:0000256" key="1">
    <source>
        <dbReference type="SAM" id="MobiDB-lite"/>
    </source>
</evidence>
<sequence length="122" mass="13273">MSTPRKAAPPRPLFARSAEDLAVLHALADVYAEELPCRGASTVLAEAWTSEDPAELDRAAAACATCPLLAECTDYGRTYRPEAGQWGEWRRRPRGRAAARDAADRAAEAQLMITHPSPRRTA</sequence>
<name>A0ABS7S6J1_9MICO</name>
<reference evidence="3 4" key="1">
    <citation type="submission" date="2021-04" db="EMBL/GenBank/DDBJ databases">
        <title>Ruania sp. nov., isolated from sandy soil of mangrove forest.</title>
        <authorList>
            <person name="Ge X."/>
            <person name="Huang R."/>
            <person name="Liu W."/>
        </authorList>
    </citation>
    <scope>NUCLEOTIDE SEQUENCE [LARGE SCALE GENOMIC DNA]</scope>
    <source>
        <strain evidence="3 4">N2-46</strain>
    </source>
</reference>
<keyword evidence="4" id="KW-1185">Reference proteome</keyword>
<evidence type="ECO:0000313" key="4">
    <source>
        <dbReference type="Proteomes" id="UP000826651"/>
    </source>
</evidence>
<dbReference type="RefSeq" id="WP_223404407.1">
    <property type="nucleotide sequence ID" value="NZ_JAGSHT010000007.1"/>
</dbReference>
<evidence type="ECO:0000313" key="3">
    <source>
        <dbReference type="EMBL" id="MBZ2195974.1"/>
    </source>
</evidence>
<accession>A0ABS7S6J1</accession>
<gene>
    <name evidence="3" type="ORF">KCQ71_07405</name>
</gene>
<dbReference type="Proteomes" id="UP000826651">
    <property type="component" value="Unassembled WGS sequence"/>
</dbReference>
<evidence type="ECO:0000259" key="2">
    <source>
        <dbReference type="PROSITE" id="PS51674"/>
    </source>
</evidence>
<feature type="region of interest" description="Disordered" evidence="1">
    <location>
        <begin position="90"/>
        <end position="122"/>
    </location>
</feature>
<protein>
    <submittedName>
        <fullName evidence="3">WhiB family transcriptional regulator</fullName>
    </submittedName>
</protein>
<dbReference type="PROSITE" id="PS51674">
    <property type="entry name" value="4FE4S_WBL"/>
    <property type="match status" value="1"/>
</dbReference>
<feature type="compositionally biased region" description="Basic and acidic residues" evidence="1">
    <location>
        <begin position="98"/>
        <end position="107"/>
    </location>
</feature>
<dbReference type="InterPro" id="IPR034768">
    <property type="entry name" value="4FE4S_WBL"/>
</dbReference>
<dbReference type="EMBL" id="JAGSHT010000007">
    <property type="protein sequence ID" value="MBZ2195974.1"/>
    <property type="molecule type" value="Genomic_DNA"/>
</dbReference>
<organism evidence="3 4">
    <name type="scientific">Occultella gossypii</name>
    <dbReference type="NCBI Taxonomy" id="2800820"/>
    <lineage>
        <taxon>Bacteria</taxon>
        <taxon>Bacillati</taxon>
        <taxon>Actinomycetota</taxon>
        <taxon>Actinomycetes</taxon>
        <taxon>Micrococcales</taxon>
        <taxon>Ruaniaceae</taxon>
        <taxon>Occultella</taxon>
    </lineage>
</organism>
<dbReference type="Pfam" id="PF02467">
    <property type="entry name" value="Whib"/>
    <property type="match status" value="1"/>
</dbReference>
<proteinExistence type="predicted"/>
<feature type="domain" description="4Fe-4S Wbl-type" evidence="2">
    <location>
        <begin position="36"/>
        <end position="96"/>
    </location>
</feature>
<comment type="caution">
    <text evidence="3">The sequence shown here is derived from an EMBL/GenBank/DDBJ whole genome shotgun (WGS) entry which is preliminary data.</text>
</comment>